<gene>
    <name evidence="1" type="ORF">RHMOL_Rhmol02G0032800</name>
</gene>
<keyword evidence="2" id="KW-1185">Reference proteome</keyword>
<evidence type="ECO:0000313" key="2">
    <source>
        <dbReference type="Proteomes" id="UP001062846"/>
    </source>
</evidence>
<dbReference type="Proteomes" id="UP001062846">
    <property type="component" value="Chromosome 2"/>
</dbReference>
<dbReference type="EMBL" id="CM046389">
    <property type="protein sequence ID" value="KAI8566334.1"/>
    <property type="molecule type" value="Genomic_DNA"/>
</dbReference>
<reference evidence="1" key="1">
    <citation type="submission" date="2022-02" db="EMBL/GenBank/DDBJ databases">
        <title>Plant Genome Project.</title>
        <authorList>
            <person name="Zhang R.-G."/>
        </authorList>
    </citation>
    <scope>NUCLEOTIDE SEQUENCE</scope>
    <source>
        <strain evidence="1">AT1</strain>
    </source>
</reference>
<evidence type="ECO:0000313" key="1">
    <source>
        <dbReference type="EMBL" id="KAI8566334.1"/>
    </source>
</evidence>
<proteinExistence type="predicted"/>
<comment type="caution">
    <text evidence="1">The sequence shown here is derived from an EMBL/GenBank/DDBJ whole genome shotgun (WGS) entry which is preliminary data.</text>
</comment>
<accession>A0ACC0PMM5</accession>
<sequence length="142" mass="15154">MPRTPNVPDYNLILLEMSTGPPLISPCPNLEFPGPPTELSLPPEAPPPPSPPGPEVVPPHGLEIIPPKPSEDFGLVLCSKVHTSEQSDCTSNDSDLISATNDREPFITDMRSESSNAQSDGSDVHSTVLHGLLQSTVPSWTL</sequence>
<organism evidence="1 2">
    <name type="scientific">Rhododendron molle</name>
    <name type="common">Chinese azalea</name>
    <name type="synonym">Azalea mollis</name>
    <dbReference type="NCBI Taxonomy" id="49168"/>
    <lineage>
        <taxon>Eukaryota</taxon>
        <taxon>Viridiplantae</taxon>
        <taxon>Streptophyta</taxon>
        <taxon>Embryophyta</taxon>
        <taxon>Tracheophyta</taxon>
        <taxon>Spermatophyta</taxon>
        <taxon>Magnoliopsida</taxon>
        <taxon>eudicotyledons</taxon>
        <taxon>Gunneridae</taxon>
        <taxon>Pentapetalae</taxon>
        <taxon>asterids</taxon>
        <taxon>Ericales</taxon>
        <taxon>Ericaceae</taxon>
        <taxon>Ericoideae</taxon>
        <taxon>Rhodoreae</taxon>
        <taxon>Rhododendron</taxon>
    </lineage>
</organism>
<protein>
    <submittedName>
        <fullName evidence="1">Uncharacterized protein</fullName>
    </submittedName>
</protein>
<name>A0ACC0PMM5_RHOML</name>